<dbReference type="RefSeq" id="WP_284231769.1">
    <property type="nucleotide sequence ID" value="NZ_BSUL01000001.1"/>
</dbReference>
<proteinExistence type="predicted"/>
<protein>
    <submittedName>
        <fullName evidence="1">Uncharacterized protein</fullName>
    </submittedName>
</protein>
<dbReference type="AlphaFoldDB" id="A0AA37UGG5"/>
<accession>A0AA37UGG5</accession>
<organism evidence="1 2">
    <name type="scientific">Arenivirga flava</name>
    <dbReference type="NCBI Taxonomy" id="1930060"/>
    <lineage>
        <taxon>Bacteria</taxon>
        <taxon>Bacillati</taxon>
        <taxon>Actinomycetota</taxon>
        <taxon>Actinomycetes</taxon>
        <taxon>Micrococcales</taxon>
        <taxon>Microbacteriaceae</taxon>
        <taxon>Arenivirga</taxon>
    </lineage>
</organism>
<evidence type="ECO:0000313" key="2">
    <source>
        <dbReference type="Proteomes" id="UP001157160"/>
    </source>
</evidence>
<dbReference type="Proteomes" id="UP001157160">
    <property type="component" value="Unassembled WGS sequence"/>
</dbReference>
<reference evidence="1 2" key="1">
    <citation type="journal article" date="2014" name="Int. J. Syst. Evol. Microbiol.">
        <title>Complete genome sequence of Corynebacterium casei LMG S-19264T (=DSM 44701T), isolated from a smear-ripened cheese.</title>
        <authorList>
            <consortium name="US DOE Joint Genome Institute (JGI-PGF)"/>
            <person name="Walter F."/>
            <person name="Albersmeier A."/>
            <person name="Kalinowski J."/>
            <person name="Ruckert C."/>
        </authorList>
    </citation>
    <scope>NUCLEOTIDE SEQUENCE [LARGE SCALE GENOMIC DNA]</scope>
    <source>
        <strain evidence="1 2">NBRC 112289</strain>
    </source>
</reference>
<evidence type="ECO:0000313" key="1">
    <source>
        <dbReference type="EMBL" id="GMA28429.1"/>
    </source>
</evidence>
<gene>
    <name evidence="1" type="ORF">GCM10025874_16820</name>
</gene>
<comment type="caution">
    <text evidence="1">The sequence shown here is derived from an EMBL/GenBank/DDBJ whole genome shotgun (WGS) entry which is preliminary data.</text>
</comment>
<keyword evidence="2" id="KW-1185">Reference proteome</keyword>
<dbReference type="EMBL" id="BSUL01000001">
    <property type="protein sequence ID" value="GMA28429.1"/>
    <property type="molecule type" value="Genomic_DNA"/>
</dbReference>
<sequence>MLDQNLEFNAVRVAQPFHDRLHVWPDVILPDLRIALEWDTTGRIGDEHVGHRERSDRLKDRLLRRVGWEVVRLRGEGLRPIGPYDLDARGVSGAFVERIVDRCCEIRGELFVTAYRR</sequence>
<name>A0AA37UGG5_9MICO</name>